<dbReference type="EMBL" id="JAGMWT010000004">
    <property type="protein sequence ID" value="KAH7130029.1"/>
    <property type="molecule type" value="Genomic_DNA"/>
</dbReference>
<keyword evidence="2" id="KW-1015">Disulfide bond</keyword>
<evidence type="ECO:0000259" key="3">
    <source>
        <dbReference type="PROSITE" id="PS51767"/>
    </source>
</evidence>
<organism evidence="4 5">
    <name type="scientific">Dendryphion nanum</name>
    <dbReference type="NCBI Taxonomy" id="256645"/>
    <lineage>
        <taxon>Eukaryota</taxon>
        <taxon>Fungi</taxon>
        <taxon>Dikarya</taxon>
        <taxon>Ascomycota</taxon>
        <taxon>Pezizomycotina</taxon>
        <taxon>Dothideomycetes</taxon>
        <taxon>Pleosporomycetidae</taxon>
        <taxon>Pleosporales</taxon>
        <taxon>Torulaceae</taxon>
        <taxon>Dendryphion</taxon>
    </lineage>
</organism>
<dbReference type="GO" id="GO:0000324">
    <property type="term" value="C:fungal-type vacuole"/>
    <property type="evidence" value="ECO:0007669"/>
    <property type="project" value="TreeGrafter"/>
</dbReference>
<dbReference type="InterPro" id="IPR033121">
    <property type="entry name" value="PEPTIDASE_A1"/>
</dbReference>
<keyword evidence="5" id="KW-1185">Reference proteome</keyword>
<evidence type="ECO:0000256" key="2">
    <source>
        <dbReference type="PIRSR" id="PIRSR601461-2"/>
    </source>
</evidence>
<feature type="disulfide bond" evidence="2">
    <location>
        <begin position="93"/>
        <end position="103"/>
    </location>
</feature>
<comment type="similarity">
    <text evidence="1">Belongs to the peptidase A1 family.</text>
</comment>
<protein>
    <submittedName>
        <fullName evidence="4">Aspartic peptidase domain-containing protein</fullName>
    </submittedName>
</protein>
<dbReference type="Proteomes" id="UP000700596">
    <property type="component" value="Unassembled WGS sequence"/>
</dbReference>
<evidence type="ECO:0000313" key="4">
    <source>
        <dbReference type="EMBL" id="KAH7130029.1"/>
    </source>
</evidence>
<sequence length="413" mass="45923">MPIIRYSIELDWRFAGGSYEKPHSSVLQNHPFLVQRHQERMAKREDYSRLGGENEIDFWTIHTTPVGLGNPPLHLDALIDTSWTAFFAASVNCTYNAREKSYCIIHPLYNSSLSSTYRADLSPCKMIYWGTEGIQTHGAVSMDSISLTGLQIPNQTFLEATRWHPGSFTSDQFFDTVLGLALYAANDSWGNFSAPGPFQNMINQQVMKENVFSLTLPRNDDERGEIVFGGMPGNITRKDLVEIPVNNTRVGEGDSLWDFYTSSGWQISVHNITMMSLISGELISVLVEPHIAIIASALPYIALPEKAAKKVDELIGLTNGGTWVNCTTRSSLPEFMLTFDAGKWIRLTAWDYLLEVFDDIDGKLKCVSTFVSLGDSGNSGAILIGSPFLSGLYSVFDADRKSISFANRPLSSR</sequence>
<dbReference type="InterPro" id="IPR001461">
    <property type="entry name" value="Aspartic_peptidase_A1"/>
</dbReference>
<evidence type="ECO:0000256" key="1">
    <source>
        <dbReference type="ARBA" id="ARBA00007447"/>
    </source>
</evidence>
<dbReference type="PANTHER" id="PTHR47966:SF51">
    <property type="entry name" value="BETA-SITE APP-CLEAVING ENZYME, ISOFORM A-RELATED"/>
    <property type="match status" value="1"/>
</dbReference>
<evidence type="ECO:0000313" key="5">
    <source>
        <dbReference type="Proteomes" id="UP000700596"/>
    </source>
</evidence>
<dbReference type="SUPFAM" id="SSF50630">
    <property type="entry name" value="Acid proteases"/>
    <property type="match status" value="1"/>
</dbReference>
<name>A0A9P9E0M1_9PLEO</name>
<gene>
    <name evidence="4" type="ORF">B0J11DRAFT_503843</name>
</gene>
<dbReference type="Gene3D" id="2.40.70.10">
    <property type="entry name" value="Acid Proteases"/>
    <property type="match status" value="2"/>
</dbReference>
<dbReference type="OrthoDB" id="771136at2759"/>
<dbReference type="InterPro" id="IPR021109">
    <property type="entry name" value="Peptidase_aspartic_dom_sf"/>
</dbReference>
<accession>A0A9P9E0M1</accession>
<dbReference type="Pfam" id="PF00026">
    <property type="entry name" value="Asp"/>
    <property type="match status" value="1"/>
</dbReference>
<reference evidence="4" key="1">
    <citation type="journal article" date="2021" name="Nat. Commun.">
        <title>Genetic determinants of endophytism in the Arabidopsis root mycobiome.</title>
        <authorList>
            <person name="Mesny F."/>
            <person name="Miyauchi S."/>
            <person name="Thiergart T."/>
            <person name="Pickel B."/>
            <person name="Atanasova L."/>
            <person name="Karlsson M."/>
            <person name="Huettel B."/>
            <person name="Barry K.W."/>
            <person name="Haridas S."/>
            <person name="Chen C."/>
            <person name="Bauer D."/>
            <person name="Andreopoulos W."/>
            <person name="Pangilinan J."/>
            <person name="LaButti K."/>
            <person name="Riley R."/>
            <person name="Lipzen A."/>
            <person name="Clum A."/>
            <person name="Drula E."/>
            <person name="Henrissat B."/>
            <person name="Kohler A."/>
            <person name="Grigoriev I.V."/>
            <person name="Martin F.M."/>
            <person name="Hacquard S."/>
        </authorList>
    </citation>
    <scope>NUCLEOTIDE SEQUENCE</scope>
    <source>
        <strain evidence="4">MPI-CAGE-CH-0243</strain>
    </source>
</reference>
<dbReference type="GO" id="GO:0006508">
    <property type="term" value="P:proteolysis"/>
    <property type="evidence" value="ECO:0007669"/>
    <property type="project" value="InterPro"/>
</dbReference>
<dbReference type="PANTHER" id="PTHR47966">
    <property type="entry name" value="BETA-SITE APP-CLEAVING ENZYME, ISOFORM A-RELATED"/>
    <property type="match status" value="1"/>
</dbReference>
<dbReference type="GO" id="GO:0004190">
    <property type="term" value="F:aspartic-type endopeptidase activity"/>
    <property type="evidence" value="ECO:0007669"/>
    <property type="project" value="InterPro"/>
</dbReference>
<comment type="caution">
    <text evidence="4">The sequence shown here is derived from an EMBL/GenBank/DDBJ whole genome shotgun (WGS) entry which is preliminary data.</text>
</comment>
<dbReference type="PROSITE" id="PS51767">
    <property type="entry name" value="PEPTIDASE_A1"/>
    <property type="match status" value="1"/>
</dbReference>
<proteinExistence type="inferred from homology"/>
<dbReference type="AlphaFoldDB" id="A0A9P9E0M1"/>
<feature type="domain" description="Peptidase A1" evidence="3">
    <location>
        <begin position="62"/>
        <end position="406"/>
    </location>
</feature>